<proteinExistence type="predicted"/>
<evidence type="ECO:0000313" key="2">
    <source>
        <dbReference type="Proteomes" id="UP000286246"/>
    </source>
</evidence>
<sequence>MKYDTTEKRAKFLRKKGSIITFKKPFYPNGTLNESRRQIIVIQLQKDRSGAVKIIGNFYDSNWYDSLDDLINSIDWKWMESAHSE</sequence>
<organism evidence="1 2">
    <name type="scientific">Sphingobacterium detergens</name>
    <dbReference type="NCBI Taxonomy" id="1145106"/>
    <lineage>
        <taxon>Bacteria</taxon>
        <taxon>Pseudomonadati</taxon>
        <taxon>Bacteroidota</taxon>
        <taxon>Sphingobacteriia</taxon>
        <taxon>Sphingobacteriales</taxon>
        <taxon>Sphingobacteriaceae</taxon>
        <taxon>Sphingobacterium</taxon>
    </lineage>
</organism>
<reference evidence="1 2" key="1">
    <citation type="submission" date="2018-09" db="EMBL/GenBank/DDBJ databases">
        <title>Genomic Encyclopedia of Type Strains, Phase III (KMG-III): the genomes of soil and plant-associated and newly described type strains.</title>
        <authorList>
            <person name="Whitman W."/>
        </authorList>
    </citation>
    <scope>NUCLEOTIDE SEQUENCE [LARGE SCALE GENOMIC DNA]</scope>
    <source>
        <strain evidence="1 2">CECT 7938</strain>
    </source>
</reference>
<keyword evidence="2" id="KW-1185">Reference proteome</keyword>
<dbReference type="OrthoDB" id="1495290at2"/>
<gene>
    <name evidence="1" type="ORF">DFQ12_2693</name>
</gene>
<comment type="caution">
    <text evidence="1">The sequence shown here is derived from an EMBL/GenBank/DDBJ whole genome shotgun (WGS) entry which is preliminary data.</text>
</comment>
<protein>
    <submittedName>
        <fullName evidence="1">Uncharacterized protein</fullName>
    </submittedName>
</protein>
<dbReference type="RefSeq" id="WP_120259492.1">
    <property type="nucleotide sequence ID" value="NZ_RAPY01000002.1"/>
</dbReference>
<dbReference type="AlphaFoldDB" id="A0A420B6P1"/>
<name>A0A420B6P1_SPHD1</name>
<evidence type="ECO:0000313" key="1">
    <source>
        <dbReference type="EMBL" id="RKE52456.1"/>
    </source>
</evidence>
<dbReference type="EMBL" id="RAPY01000002">
    <property type="protein sequence ID" value="RKE52456.1"/>
    <property type="molecule type" value="Genomic_DNA"/>
</dbReference>
<accession>A0A420B6P1</accession>
<dbReference type="Proteomes" id="UP000286246">
    <property type="component" value="Unassembled WGS sequence"/>
</dbReference>